<organism evidence="1 2">
    <name type="scientific">Gimesia panareensis</name>
    <dbReference type="NCBI Taxonomy" id="2527978"/>
    <lineage>
        <taxon>Bacteria</taxon>
        <taxon>Pseudomonadati</taxon>
        <taxon>Planctomycetota</taxon>
        <taxon>Planctomycetia</taxon>
        <taxon>Planctomycetales</taxon>
        <taxon>Planctomycetaceae</taxon>
        <taxon>Gimesia</taxon>
    </lineage>
</organism>
<keyword evidence="2" id="KW-1185">Reference proteome</keyword>
<name>A0A517QCG9_9PLAN</name>
<dbReference type="Proteomes" id="UP000315647">
    <property type="component" value="Chromosome"/>
</dbReference>
<evidence type="ECO:0000313" key="1">
    <source>
        <dbReference type="EMBL" id="QDT29318.1"/>
    </source>
</evidence>
<dbReference type="AlphaFoldDB" id="A0A517QCG9"/>
<evidence type="ECO:0000313" key="2">
    <source>
        <dbReference type="Proteomes" id="UP000315647"/>
    </source>
</evidence>
<dbReference type="EMBL" id="CP037421">
    <property type="protein sequence ID" value="QDT29318.1"/>
    <property type="molecule type" value="Genomic_DNA"/>
</dbReference>
<reference evidence="1 2" key="1">
    <citation type="submission" date="2019-03" db="EMBL/GenBank/DDBJ databases">
        <title>Deep-cultivation of Planctomycetes and their phenomic and genomic characterization uncovers novel biology.</title>
        <authorList>
            <person name="Wiegand S."/>
            <person name="Jogler M."/>
            <person name="Boedeker C."/>
            <person name="Pinto D."/>
            <person name="Vollmers J."/>
            <person name="Rivas-Marin E."/>
            <person name="Kohn T."/>
            <person name="Peeters S.H."/>
            <person name="Heuer A."/>
            <person name="Rast P."/>
            <person name="Oberbeckmann S."/>
            <person name="Bunk B."/>
            <person name="Jeske O."/>
            <person name="Meyerdierks A."/>
            <person name="Storesund J.E."/>
            <person name="Kallscheuer N."/>
            <person name="Luecker S."/>
            <person name="Lage O.M."/>
            <person name="Pohl T."/>
            <person name="Merkel B.J."/>
            <person name="Hornburger P."/>
            <person name="Mueller R.-W."/>
            <person name="Bruemmer F."/>
            <person name="Labrenz M."/>
            <person name="Spormann A.M."/>
            <person name="Op den Camp H."/>
            <person name="Overmann J."/>
            <person name="Amann R."/>
            <person name="Jetten M.S.M."/>
            <person name="Mascher T."/>
            <person name="Medema M.H."/>
            <person name="Devos D.P."/>
            <person name="Kaster A.-K."/>
            <person name="Ovreas L."/>
            <person name="Rohde M."/>
            <person name="Galperin M.Y."/>
            <person name="Jogler C."/>
        </authorList>
    </citation>
    <scope>NUCLEOTIDE SEQUENCE [LARGE SCALE GENOMIC DNA]</scope>
    <source>
        <strain evidence="1 2">Enr10</strain>
    </source>
</reference>
<protein>
    <submittedName>
        <fullName evidence="1">Uncharacterized protein</fullName>
    </submittedName>
</protein>
<proteinExistence type="predicted"/>
<gene>
    <name evidence="1" type="ORF">Enr10x_46690</name>
</gene>
<sequence length="281" mass="33076">MFEHFIGKVYRFDDEPQQELPFVDFPLYSQDETTSESLLIQLDPEDLSEKSQQRLDERFENSPLPLSLLKENHGIEPESQIKLCNDIKRNFNKYYWLLNWSGFPKYEQLQKCCQLMWKYWINRGKNGVFSYKQLTLKIWKLSRQDSISSRVSSELIGDYKAESANEAVERVLSFDRNWAGFDFPQLLLALNRIQAFVYEDNGYDPGDYSYFAMMVENLFLPNVCSALDEFGIPINLSVKCDFLFEYNTLDDALKSLKKIDIQSLKLHPYERTLLENAQRGL</sequence>
<accession>A0A517QCG9</accession>